<dbReference type="Proteomes" id="UP000000378">
    <property type="component" value="Chromosome"/>
</dbReference>
<dbReference type="InterPro" id="IPR002869">
    <property type="entry name" value="Pyrv_flavodox_OxRed_cen"/>
</dbReference>
<keyword evidence="4" id="KW-1185">Reference proteome</keyword>
<evidence type="ECO:0000313" key="4">
    <source>
        <dbReference type="Proteomes" id="UP000000378"/>
    </source>
</evidence>
<dbReference type="InterPro" id="IPR052554">
    <property type="entry name" value="2-oxoglutarate_synth_KorC"/>
</dbReference>
<feature type="domain" description="Pyruvate/ketoisovalerate oxidoreductase catalytic" evidence="2">
    <location>
        <begin position="12"/>
        <end position="176"/>
    </location>
</feature>
<dbReference type="STRING" id="643648.Slip_1763"/>
<dbReference type="PANTHER" id="PTHR42730:SF1">
    <property type="entry name" value="2-OXOGLUTARATE SYNTHASE SUBUNIT KORC"/>
    <property type="match status" value="1"/>
</dbReference>
<dbReference type="eggNOG" id="COG1014">
    <property type="taxonomic scope" value="Bacteria"/>
</dbReference>
<dbReference type="EMBL" id="CP002048">
    <property type="protein sequence ID" value="ADI02518.1"/>
    <property type="molecule type" value="Genomic_DNA"/>
</dbReference>
<dbReference type="HOGENOM" id="CLU_087284_0_1_9"/>
<evidence type="ECO:0000313" key="3">
    <source>
        <dbReference type="EMBL" id="ADI02518.1"/>
    </source>
</evidence>
<name>D7CP83_SYNLT</name>
<reference evidence="4" key="1">
    <citation type="journal article" date="2010" name="Stand. Genomic Sci.">
        <title>Complete genome sequence of Syntrophothermus lipocalidus type strain (TGB-C1T).</title>
        <authorList>
            <consortium name="US DOE Joint Genome Institute (JGI-PGF)"/>
            <person name="Djao O."/>
            <person name="Zhang X."/>
            <person name="Lucas S."/>
            <person name="Lapidus A."/>
            <person name="Glavina Del Rio T."/>
            <person name="Nolan M."/>
            <person name="Tice H."/>
            <person name="Cheng J."/>
            <person name="Han C."/>
            <person name="Tapia R."/>
            <person name="Goodwin L."/>
            <person name="Pitluck S."/>
            <person name="Liolios K."/>
            <person name="Ivanova N."/>
            <person name="Mavromatis K."/>
            <person name="Mikhailova N."/>
            <person name="Ovchinnikova G."/>
            <person name="Pati A."/>
            <person name="Brambilla E."/>
            <person name="Chen A."/>
            <person name="Palaniappan K."/>
            <person name="Land M."/>
            <person name="Hauser L."/>
            <person name="Chang Y."/>
            <person name="Jeffries C."/>
            <person name="Rohde M."/>
            <person name="Sikorski J."/>
            <person name="Spring S."/>
            <person name="Goker M."/>
            <person name="Detter J."/>
            <person name="Woyke T."/>
            <person name="Bristow J."/>
            <person name="Eisen J."/>
            <person name="Markowitz V."/>
            <person name="Hugenholtz P."/>
            <person name="Kyrpides N."/>
            <person name="Klenk H."/>
        </authorList>
    </citation>
    <scope>NUCLEOTIDE SEQUENCE [LARGE SCALE GENOMIC DNA]</scope>
    <source>
        <strain evidence="4">DSM 12680 / TGB-C1</strain>
    </source>
</reference>
<dbReference type="Gene3D" id="3.40.920.10">
    <property type="entry name" value="Pyruvate-ferredoxin oxidoreductase, PFOR, domain III"/>
    <property type="match status" value="1"/>
</dbReference>
<accession>D7CP83</accession>
<sequence length="181" mass="19388">MMKKEFLIAGFGGQGVLSMGLFLAYGGIAEGKKVTYVPSYGAEMRGGTANCLVILSDRDISSPLISDPGIVVAMNQPSLAKFEPVVRPGGVLLINSSLAHRPAERQDITSYSIPAQEIANQVGLPRGANMVMLGALLEISKVLDFAASEDYLVKTFRGKYLNMMPLNLAAMEAGAQFIRNF</sequence>
<dbReference type="PANTHER" id="PTHR42730">
    <property type="entry name" value="2-OXOGLUTARATE SYNTHASE SUBUNIT KORC"/>
    <property type="match status" value="1"/>
</dbReference>
<dbReference type="AlphaFoldDB" id="D7CP83"/>
<keyword evidence="1" id="KW-0560">Oxidoreductase</keyword>
<evidence type="ECO:0000256" key="1">
    <source>
        <dbReference type="ARBA" id="ARBA00023002"/>
    </source>
</evidence>
<dbReference type="InterPro" id="IPR019752">
    <property type="entry name" value="Pyrv/ketoisovalerate_OxRed_cat"/>
</dbReference>
<dbReference type="KEGG" id="slp:Slip_1763"/>
<dbReference type="Pfam" id="PF01558">
    <property type="entry name" value="POR"/>
    <property type="match status" value="1"/>
</dbReference>
<proteinExistence type="predicted"/>
<dbReference type="GO" id="GO:0016903">
    <property type="term" value="F:oxidoreductase activity, acting on the aldehyde or oxo group of donors"/>
    <property type="evidence" value="ECO:0007669"/>
    <property type="project" value="InterPro"/>
</dbReference>
<dbReference type="SUPFAM" id="SSF53323">
    <property type="entry name" value="Pyruvate-ferredoxin oxidoreductase, PFOR, domain III"/>
    <property type="match status" value="1"/>
</dbReference>
<reference evidence="3 4" key="2">
    <citation type="journal article" date="2010" name="Stand. Genomic Sci.">
        <title>Complete genome sequence of Syntrophothermus lipocalidus type strain (TGB-C1).</title>
        <authorList>
            <person name="Djao O.D."/>
            <person name="Zhang X."/>
            <person name="Lucas S."/>
            <person name="Lapidus A."/>
            <person name="Del Rio T.G."/>
            <person name="Nolan M."/>
            <person name="Tice H."/>
            <person name="Cheng J.F."/>
            <person name="Han C."/>
            <person name="Tapia R."/>
            <person name="Goodwin L."/>
            <person name="Pitluck S."/>
            <person name="Liolios K."/>
            <person name="Ivanova N."/>
            <person name="Mavromatis K."/>
            <person name="Mikhailova N."/>
            <person name="Ovchinnikova G."/>
            <person name="Pati A."/>
            <person name="Brambilla E."/>
            <person name="Chen A."/>
            <person name="Palaniappan K."/>
            <person name="Land M."/>
            <person name="Hauser L."/>
            <person name="Chang Y.J."/>
            <person name="Jeffries C.D."/>
            <person name="Rohde M."/>
            <person name="Sikorski J."/>
            <person name="Spring S."/>
            <person name="Goker M."/>
            <person name="Detter J.C."/>
            <person name="Woyke T."/>
            <person name="Bristow J."/>
            <person name="Eisen J.A."/>
            <person name="Markowitz V."/>
            <person name="Hugenholtz P."/>
            <person name="Kyrpides N.C."/>
            <person name="Klenk H.P."/>
        </authorList>
    </citation>
    <scope>NUCLEOTIDE SEQUENCE [LARGE SCALE GENOMIC DNA]</scope>
    <source>
        <strain evidence="4">DSM 12680 / TGB-C1</strain>
    </source>
</reference>
<gene>
    <name evidence="3" type="ordered locus">Slip_1763</name>
</gene>
<evidence type="ECO:0000259" key="2">
    <source>
        <dbReference type="Pfam" id="PF01558"/>
    </source>
</evidence>
<protein>
    <submittedName>
        <fullName evidence="3">Pyruvate/ketoisovalerate oxidoreductase</fullName>
    </submittedName>
</protein>
<keyword evidence="3" id="KW-0670">Pyruvate</keyword>
<organism evidence="3 4">
    <name type="scientific">Syntrophothermus lipocalidus (strain DSM 12680 / TGB-C1)</name>
    <dbReference type="NCBI Taxonomy" id="643648"/>
    <lineage>
        <taxon>Bacteria</taxon>
        <taxon>Bacillati</taxon>
        <taxon>Bacillota</taxon>
        <taxon>Clostridia</taxon>
        <taxon>Eubacteriales</taxon>
        <taxon>Syntrophomonadaceae</taxon>
        <taxon>Syntrophothermus</taxon>
    </lineage>
</organism>
<dbReference type="RefSeq" id="WP_013175920.1">
    <property type="nucleotide sequence ID" value="NC_014220.1"/>
</dbReference>